<evidence type="ECO:0000256" key="4">
    <source>
        <dbReference type="ARBA" id="ARBA00022989"/>
    </source>
</evidence>
<accession>A0A1C3ZSQ2</accession>
<dbReference type="EMBL" id="FMAR01000001">
    <property type="protein sequence ID" value="SCB85345.1"/>
    <property type="molecule type" value="Genomic_DNA"/>
</dbReference>
<evidence type="ECO:0000256" key="2">
    <source>
        <dbReference type="ARBA" id="ARBA00022448"/>
    </source>
</evidence>
<evidence type="ECO:0000256" key="3">
    <source>
        <dbReference type="ARBA" id="ARBA00022692"/>
    </source>
</evidence>
<feature type="transmembrane region" description="Helical" evidence="6">
    <location>
        <begin position="160"/>
        <end position="180"/>
    </location>
</feature>
<organism evidence="7 8">
    <name type="scientific">Chitinophaga costaii</name>
    <dbReference type="NCBI Taxonomy" id="1335309"/>
    <lineage>
        <taxon>Bacteria</taxon>
        <taxon>Pseudomonadati</taxon>
        <taxon>Bacteroidota</taxon>
        <taxon>Chitinophagia</taxon>
        <taxon>Chitinophagales</taxon>
        <taxon>Chitinophagaceae</taxon>
        <taxon>Chitinophaga</taxon>
    </lineage>
</organism>
<proteinExistence type="predicted"/>
<evidence type="ECO:0000313" key="7">
    <source>
        <dbReference type="EMBL" id="SCB85345.1"/>
    </source>
</evidence>
<dbReference type="Gene3D" id="1.20.1740.10">
    <property type="entry name" value="Amino acid/polyamine transporter I"/>
    <property type="match status" value="1"/>
</dbReference>
<dbReference type="STRING" id="1335309.GA0116948_101532"/>
<protein>
    <submittedName>
        <fullName evidence="7">Amino acid/polyamine/organocation transporter, APC superfamily</fullName>
    </submittedName>
</protein>
<feature type="transmembrane region" description="Helical" evidence="6">
    <location>
        <begin position="334"/>
        <end position="357"/>
    </location>
</feature>
<comment type="subcellular location">
    <subcellularLocation>
        <location evidence="1">Membrane</location>
        <topology evidence="1">Multi-pass membrane protein</topology>
    </subcellularLocation>
</comment>
<feature type="transmembrane region" description="Helical" evidence="6">
    <location>
        <begin position="472"/>
        <end position="488"/>
    </location>
</feature>
<feature type="transmembrane region" description="Helical" evidence="6">
    <location>
        <begin position="280"/>
        <end position="299"/>
    </location>
</feature>
<evidence type="ECO:0000256" key="6">
    <source>
        <dbReference type="SAM" id="Phobius"/>
    </source>
</evidence>
<dbReference type="RefSeq" id="WP_089708682.1">
    <property type="nucleotide sequence ID" value="NZ_FMAR01000001.1"/>
</dbReference>
<reference evidence="7 8" key="1">
    <citation type="submission" date="2016-08" db="EMBL/GenBank/DDBJ databases">
        <authorList>
            <person name="Seilhamer J.J."/>
        </authorList>
    </citation>
    <scope>NUCLEOTIDE SEQUENCE [LARGE SCALE GENOMIC DNA]</scope>
    <source>
        <strain evidence="7 8">A37T2</strain>
    </source>
</reference>
<evidence type="ECO:0000313" key="8">
    <source>
        <dbReference type="Proteomes" id="UP000242818"/>
    </source>
</evidence>
<feature type="transmembrane region" description="Helical" evidence="6">
    <location>
        <begin position="187"/>
        <end position="212"/>
    </location>
</feature>
<feature type="transmembrane region" description="Helical" evidence="6">
    <location>
        <begin position="414"/>
        <end position="431"/>
    </location>
</feature>
<name>A0A1C3ZSQ2_9BACT</name>
<feature type="transmembrane region" description="Helical" evidence="6">
    <location>
        <begin position="246"/>
        <end position="268"/>
    </location>
</feature>
<feature type="transmembrane region" description="Helical" evidence="6">
    <location>
        <begin position="390"/>
        <end position="408"/>
    </location>
</feature>
<keyword evidence="8" id="KW-1185">Reference proteome</keyword>
<feature type="transmembrane region" description="Helical" evidence="6">
    <location>
        <begin position="60"/>
        <end position="83"/>
    </location>
</feature>
<dbReference type="AlphaFoldDB" id="A0A1C3ZSQ2"/>
<dbReference type="PANTHER" id="PTHR43243:SF4">
    <property type="entry name" value="CATIONIC AMINO ACID TRANSPORTER 4"/>
    <property type="match status" value="1"/>
</dbReference>
<dbReference type="OrthoDB" id="9762947at2"/>
<evidence type="ECO:0000256" key="5">
    <source>
        <dbReference type="ARBA" id="ARBA00023136"/>
    </source>
</evidence>
<dbReference type="GO" id="GO:0015171">
    <property type="term" value="F:amino acid transmembrane transporter activity"/>
    <property type="evidence" value="ECO:0007669"/>
    <property type="project" value="TreeGrafter"/>
</dbReference>
<dbReference type="InterPro" id="IPR002293">
    <property type="entry name" value="AA/rel_permease1"/>
</dbReference>
<keyword evidence="5 6" id="KW-0472">Membrane</keyword>
<evidence type="ECO:0000256" key="1">
    <source>
        <dbReference type="ARBA" id="ARBA00004141"/>
    </source>
</evidence>
<feature type="transmembrane region" description="Helical" evidence="6">
    <location>
        <begin position="443"/>
        <end position="466"/>
    </location>
</feature>
<feature type="transmembrane region" description="Helical" evidence="6">
    <location>
        <begin position="28"/>
        <end position="48"/>
    </location>
</feature>
<keyword evidence="3 6" id="KW-0812">Transmembrane</keyword>
<dbReference type="GO" id="GO:0016020">
    <property type="term" value="C:membrane"/>
    <property type="evidence" value="ECO:0007669"/>
    <property type="project" value="UniProtKB-SubCell"/>
</dbReference>
<dbReference type="PANTHER" id="PTHR43243">
    <property type="entry name" value="INNER MEMBRANE TRANSPORTER YGJI-RELATED"/>
    <property type="match status" value="1"/>
</dbReference>
<dbReference type="Pfam" id="PF13520">
    <property type="entry name" value="AA_permease_2"/>
    <property type="match status" value="1"/>
</dbReference>
<keyword evidence="4 6" id="KW-1133">Transmembrane helix</keyword>
<dbReference type="PIRSF" id="PIRSF006060">
    <property type="entry name" value="AA_transporter"/>
    <property type="match status" value="1"/>
</dbReference>
<gene>
    <name evidence="7" type="ORF">GA0116948_101532</name>
</gene>
<feature type="transmembrane region" description="Helical" evidence="6">
    <location>
        <begin position="95"/>
        <end position="119"/>
    </location>
</feature>
<keyword evidence="2" id="KW-0813">Transport</keyword>
<dbReference type="Proteomes" id="UP000242818">
    <property type="component" value="Unassembled WGS sequence"/>
</dbReference>
<sequence>MGKLFVRKPLSLLLSEADNSEKGLKRTLSAGSLIALGIGAIIGAGLFVRTATAAGQHAGSAVTISFIIAAVGCAFAGLCYAEFASMIPIAGSAYTYSYATLGELVAWIIGWDLVLEYALGAATVAISWSEYLNKLCVSLFNFSIPYQWCHSPLQSSADGVSGIINLPAVLILFLLSMLLIRGIQQSAVVNAIIVIVKVAIVILFICLGWKFINPANHTPYLIPADAGTISMGGDKLLDYGKFWNHGWGGVVSGAGVVFFAFIGFDAVSTAAQETKNPKKAMPIGILVSLVICTVLYILFSHVMTGVAPYKDFVTAGSEASVAYTIDTYMPGYHWLSLFVTIAILAGFSSVILVMLLGQTRVFFSMAKDGLVPPVFAKLHPKFRTPYKSQWLFFAFVSVFAAFLPESIVGDMTSIGTLFAFILVCIGIIVMRKRNPEIPRAFKTPWVPLVPILGAFVCLLMVVGLGLPNWLRLIGWLIIGFFIYFGYSVKHSKARKL</sequence>